<dbReference type="EMBL" id="ASPP01032224">
    <property type="protein sequence ID" value="ETO03759.1"/>
    <property type="molecule type" value="Genomic_DNA"/>
</dbReference>
<gene>
    <name evidence="2" type="ORF">RFI_33643</name>
</gene>
<feature type="compositionally biased region" description="Basic residues" evidence="1">
    <location>
        <begin position="1"/>
        <end position="10"/>
    </location>
</feature>
<name>X6LQ51_RETFI</name>
<evidence type="ECO:0000313" key="2">
    <source>
        <dbReference type="EMBL" id="ETO03759.1"/>
    </source>
</evidence>
<reference evidence="2 3" key="1">
    <citation type="journal article" date="2013" name="Curr. Biol.">
        <title>The Genome of the Foraminiferan Reticulomyxa filosa.</title>
        <authorList>
            <person name="Glockner G."/>
            <person name="Hulsmann N."/>
            <person name="Schleicher M."/>
            <person name="Noegel A.A."/>
            <person name="Eichinger L."/>
            <person name="Gallinger C."/>
            <person name="Pawlowski J."/>
            <person name="Sierra R."/>
            <person name="Euteneuer U."/>
            <person name="Pillet L."/>
            <person name="Moustafa A."/>
            <person name="Platzer M."/>
            <person name="Groth M."/>
            <person name="Szafranski K."/>
            <person name="Schliwa M."/>
        </authorList>
    </citation>
    <scope>NUCLEOTIDE SEQUENCE [LARGE SCALE GENOMIC DNA]</scope>
</reference>
<sequence length="185" mass="21288">KKKKKKKKKKVDFALQCNSPKRSKRQESKTPKGFLQWLKRSDKKQSEVKKGIGSYANYHDDNEVGYGLFKSKSVSSALVSRSSGRGLFRNDYERENDGMNEKQKEEYGSNYNVNIHAHSKDGVPIEVFGLFVDYFNSLLEYVVLPEIAPYYFRTDPTLIFGMIPTTKAIDYVSGKVNPKKKKKKI</sequence>
<proteinExistence type="predicted"/>
<feature type="region of interest" description="Disordered" evidence="1">
    <location>
        <begin position="1"/>
        <end position="36"/>
    </location>
</feature>
<protein>
    <submittedName>
        <fullName evidence="2">Uncharacterized protein</fullName>
    </submittedName>
</protein>
<feature type="non-terminal residue" evidence="2">
    <location>
        <position position="1"/>
    </location>
</feature>
<dbReference type="Proteomes" id="UP000023152">
    <property type="component" value="Unassembled WGS sequence"/>
</dbReference>
<organism evidence="2 3">
    <name type="scientific">Reticulomyxa filosa</name>
    <dbReference type="NCBI Taxonomy" id="46433"/>
    <lineage>
        <taxon>Eukaryota</taxon>
        <taxon>Sar</taxon>
        <taxon>Rhizaria</taxon>
        <taxon>Retaria</taxon>
        <taxon>Foraminifera</taxon>
        <taxon>Monothalamids</taxon>
        <taxon>Reticulomyxidae</taxon>
        <taxon>Reticulomyxa</taxon>
    </lineage>
</organism>
<feature type="non-terminal residue" evidence="2">
    <location>
        <position position="185"/>
    </location>
</feature>
<accession>X6LQ51</accession>
<comment type="caution">
    <text evidence="2">The sequence shown here is derived from an EMBL/GenBank/DDBJ whole genome shotgun (WGS) entry which is preliminary data.</text>
</comment>
<keyword evidence="3" id="KW-1185">Reference proteome</keyword>
<dbReference type="AlphaFoldDB" id="X6LQ51"/>
<evidence type="ECO:0000313" key="3">
    <source>
        <dbReference type="Proteomes" id="UP000023152"/>
    </source>
</evidence>
<evidence type="ECO:0000256" key="1">
    <source>
        <dbReference type="SAM" id="MobiDB-lite"/>
    </source>
</evidence>